<dbReference type="PANTHER" id="PTHR42887">
    <property type="entry name" value="OS12G0638800 PROTEIN"/>
    <property type="match status" value="1"/>
</dbReference>
<comment type="caution">
    <text evidence="2">The sequence shown here is derived from an EMBL/GenBank/DDBJ whole genome shotgun (WGS) entry which is preliminary data.</text>
</comment>
<dbReference type="PANTHER" id="PTHR42887:SF2">
    <property type="entry name" value="OS12G0638800 PROTEIN"/>
    <property type="match status" value="1"/>
</dbReference>
<evidence type="ECO:0000259" key="1">
    <source>
        <dbReference type="Pfam" id="PF03486"/>
    </source>
</evidence>
<proteinExistence type="predicted"/>
<evidence type="ECO:0000313" key="2">
    <source>
        <dbReference type="EMBL" id="EKC62440.1"/>
    </source>
</evidence>
<dbReference type="SUPFAM" id="SSF51905">
    <property type="entry name" value="FAD/NAD(P)-binding domain"/>
    <property type="match status" value="1"/>
</dbReference>
<feature type="domain" description="RsdA/BaiN/AoA(So)-like Rossmann fold-like" evidence="1">
    <location>
        <begin position="1"/>
        <end position="105"/>
    </location>
</feature>
<feature type="non-terminal residue" evidence="2">
    <location>
        <position position="139"/>
    </location>
</feature>
<gene>
    <name evidence="2" type="ORF">LEA_11837</name>
</gene>
<dbReference type="InterPro" id="IPR057661">
    <property type="entry name" value="RsdA/BaiN/AoA(So)_Rossmann"/>
</dbReference>
<organism evidence="2">
    <name type="scientific">human gut metagenome</name>
    <dbReference type="NCBI Taxonomy" id="408170"/>
    <lineage>
        <taxon>unclassified sequences</taxon>
        <taxon>metagenomes</taxon>
        <taxon>organismal metagenomes</taxon>
    </lineage>
</organism>
<accession>K1T7R5</accession>
<dbReference type="Pfam" id="PF03486">
    <property type="entry name" value="HI0933_like"/>
    <property type="match status" value="1"/>
</dbReference>
<dbReference type="InterPro" id="IPR036188">
    <property type="entry name" value="FAD/NAD-bd_sf"/>
</dbReference>
<sequence>MIESAGVKTKIERGNRVFPESDKSSDVIWALSKMMKDVGVNVHLNKNVTDVLSDASGVIVKCFDGKDFMGDKCIIATGGLSYPSTGSTGDGYKFAKNMGHTIEETYPSLVPFNIKEEYCKRLQGLSLKNVTLTIKDENG</sequence>
<protein>
    <submittedName>
        <fullName evidence="2">Pyridine nucleotide-disulfide oxidoreductase</fullName>
    </submittedName>
</protein>
<dbReference type="AlphaFoldDB" id="K1T7R5"/>
<reference evidence="2" key="1">
    <citation type="journal article" date="2013" name="Environ. Microbiol.">
        <title>Microbiota from the distal guts of lean and obese adolescents exhibit partial functional redundancy besides clear differences in community structure.</title>
        <authorList>
            <person name="Ferrer M."/>
            <person name="Ruiz A."/>
            <person name="Lanza F."/>
            <person name="Haange S.B."/>
            <person name="Oberbach A."/>
            <person name="Till H."/>
            <person name="Bargiela R."/>
            <person name="Campoy C."/>
            <person name="Segura M.T."/>
            <person name="Richter M."/>
            <person name="von Bergen M."/>
            <person name="Seifert J."/>
            <person name="Suarez A."/>
        </authorList>
    </citation>
    <scope>NUCLEOTIDE SEQUENCE</scope>
</reference>
<name>K1T7R5_9ZZZZ</name>
<dbReference type="InterPro" id="IPR004792">
    <property type="entry name" value="BaiN-like"/>
</dbReference>
<dbReference type="Gene3D" id="3.50.50.60">
    <property type="entry name" value="FAD/NAD(P)-binding domain"/>
    <property type="match status" value="1"/>
</dbReference>
<dbReference type="EMBL" id="AJWY01007993">
    <property type="protein sequence ID" value="EKC62440.1"/>
    <property type="molecule type" value="Genomic_DNA"/>
</dbReference>